<evidence type="ECO:0000256" key="1">
    <source>
        <dbReference type="RuleBase" id="RU004003"/>
    </source>
</evidence>
<evidence type="ECO:0000313" key="4">
    <source>
        <dbReference type="EMBL" id="CNG08173.1"/>
    </source>
</evidence>
<dbReference type="PANTHER" id="PTHR30332">
    <property type="entry name" value="PROBABLE GENERAL SECRETION PATHWAY PROTEIN D"/>
    <property type="match status" value="1"/>
</dbReference>
<feature type="domain" description="Pilus formation protein N-terminal" evidence="3">
    <location>
        <begin position="33"/>
        <end position="101"/>
    </location>
</feature>
<reference evidence="4 5" key="1">
    <citation type="submission" date="2015-03" db="EMBL/GenBank/DDBJ databases">
        <authorList>
            <person name="Murphy D."/>
        </authorList>
    </citation>
    <scope>NUCLEOTIDE SEQUENCE [LARGE SCALE GENOMIC DNA]</scope>
    <source>
        <strain evidence="4 5">BR165/97</strain>
    </source>
</reference>
<dbReference type="PRINTS" id="PR00811">
    <property type="entry name" value="BCTERIALGSPD"/>
</dbReference>
<dbReference type="GO" id="GO:0015627">
    <property type="term" value="C:type II protein secretion system complex"/>
    <property type="evidence" value="ECO:0007669"/>
    <property type="project" value="TreeGrafter"/>
</dbReference>
<sequence>MRIPRSEYISWNKLFLLFAIAICQTVVNQAYAKPVYLSSGESYIIKTEEEIDTVFVSTAAIADYELVGKNSIIVYAKKEGTAEFILFNKDNHPMIKTTIMVNDIITSAYQRIKIEYPDSNVEINKIGNSYLLTGKAESEEAKDTIAAIIGEAINKKREQNREDQHFNNPNYLGVINKIKLPESNQVNVKLTIAEVTKDFSENIGVDWSSISETSVGSFKFLKFNATGISTLVHAINDDSIARVLAEPNLSVLSGESASFLVGGEIPMFNTNQNSTIIKYKTYGIKLNIAAKVNEKNRIRISMEEEVSSVDKVFNVEGGNAYPSLRTRKAATTLELGDGESFILGGLISKSERESLKKIPFIGDIPILGAFFRNAQTQKQQTELVVVATVSLVNPVAGKDVELPDFMHTSTLERLFNFTHIIEVKRKKVAKEFLRKGGFIK</sequence>
<protein>
    <submittedName>
        <fullName evidence="4">Putative tight adherance operon protein</fullName>
    </submittedName>
</protein>
<dbReference type="AlphaFoldDB" id="A0A0T9MG99"/>
<gene>
    <name evidence="4" type="primary">rcpA</name>
    <name evidence="4" type="ORF">ERS008530_02883</name>
</gene>
<dbReference type="InterPro" id="IPR001775">
    <property type="entry name" value="GspD/PilQ"/>
</dbReference>
<evidence type="ECO:0000259" key="3">
    <source>
        <dbReference type="Pfam" id="PF13629"/>
    </source>
</evidence>
<dbReference type="InterPro" id="IPR032789">
    <property type="entry name" value="T2SS-T3SS_pil_N"/>
</dbReference>
<name>A0A0T9MG99_YERIN</name>
<proteinExistence type="inferred from homology"/>
<dbReference type="GO" id="GO:0009306">
    <property type="term" value="P:protein secretion"/>
    <property type="evidence" value="ECO:0007669"/>
    <property type="project" value="InterPro"/>
</dbReference>
<dbReference type="PANTHER" id="PTHR30332:SF17">
    <property type="entry name" value="TYPE IV PILIATION SYSTEM PROTEIN DR_0774-RELATED"/>
    <property type="match status" value="1"/>
</dbReference>
<dbReference type="InterPro" id="IPR004846">
    <property type="entry name" value="T2SS/T3SS_dom"/>
</dbReference>
<feature type="domain" description="Type II/III secretion system secretin-like" evidence="2">
    <location>
        <begin position="236"/>
        <end position="392"/>
    </location>
</feature>
<evidence type="ECO:0000259" key="2">
    <source>
        <dbReference type="Pfam" id="PF00263"/>
    </source>
</evidence>
<organism evidence="4 5">
    <name type="scientific">Yersinia intermedia</name>
    <dbReference type="NCBI Taxonomy" id="631"/>
    <lineage>
        <taxon>Bacteria</taxon>
        <taxon>Pseudomonadati</taxon>
        <taxon>Pseudomonadota</taxon>
        <taxon>Gammaproteobacteria</taxon>
        <taxon>Enterobacterales</taxon>
        <taxon>Yersiniaceae</taxon>
        <taxon>Yersinia</taxon>
    </lineage>
</organism>
<dbReference type="Proteomes" id="UP000038750">
    <property type="component" value="Unassembled WGS sequence"/>
</dbReference>
<dbReference type="Pfam" id="PF00263">
    <property type="entry name" value="Secretin"/>
    <property type="match status" value="1"/>
</dbReference>
<dbReference type="Pfam" id="PF13629">
    <property type="entry name" value="T2SS-T3SS_pil_N"/>
    <property type="match status" value="1"/>
</dbReference>
<dbReference type="OrthoDB" id="9779724at2"/>
<dbReference type="RefSeq" id="WP_050073890.1">
    <property type="nucleotide sequence ID" value="NZ_CPZJ01000012.1"/>
</dbReference>
<evidence type="ECO:0000313" key="5">
    <source>
        <dbReference type="Proteomes" id="UP000038750"/>
    </source>
</evidence>
<comment type="similarity">
    <text evidence="1">Belongs to the bacterial secretin family.</text>
</comment>
<dbReference type="eggNOG" id="COG4964">
    <property type="taxonomic scope" value="Bacteria"/>
</dbReference>
<accession>A0A0T9MG99</accession>
<dbReference type="STRING" id="631.CH53_2384"/>
<dbReference type="InterPro" id="IPR050810">
    <property type="entry name" value="Bact_Secretion_Sys_Channel"/>
</dbReference>
<dbReference type="EMBL" id="CPZJ01000012">
    <property type="protein sequence ID" value="CNG08173.1"/>
    <property type="molecule type" value="Genomic_DNA"/>
</dbReference>